<sequence length="79" mass="9028">MRRISIALISERTKAGLKAARAKGRKGGRKPTKRSVIDHAITLYDAEKHTVKEIEELTGISKTKLYQELRKRKVLKVEK</sequence>
<dbReference type="PROSITE" id="PS51736">
    <property type="entry name" value="RECOMBINASES_3"/>
    <property type="match status" value="1"/>
</dbReference>
<evidence type="ECO:0000313" key="2">
    <source>
        <dbReference type="EMBL" id="MEW9503406.1"/>
    </source>
</evidence>
<name>A0ABV3Q8E5_9BACL</name>
<dbReference type="InterPro" id="IPR006119">
    <property type="entry name" value="Resolv_N"/>
</dbReference>
<protein>
    <recommendedName>
        <fullName evidence="1">Resolvase/invertase-type recombinase catalytic domain-containing protein</fullName>
    </recommendedName>
</protein>
<organism evidence="2 3">
    <name type="scientific">Jeotgalibacillus marinus</name>
    <dbReference type="NCBI Taxonomy" id="86667"/>
    <lineage>
        <taxon>Bacteria</taxon>
        <taxon>Bacillati</taxon>
        <taxon>Bacillota</taxon>
        <taxon>Bacilli</taxon>
        <taxon>Bacillales</taxon>
        <taxon>Caryophanaceae</taxon>
        <taxon>Jeotgalibacillus</taxon>
    </lineage>
</organism>
<dbReference type="Proteomes" id="UP001556040">
    <property type="component" value="Unassembled WGS sequence"/>
</dbReference>
<reference evidence="2 3" key="1">
    <citation type="journal article" date="1979" name="Int. J. Syst. Evol. Microbiol.">
        <title>Bacillus globisporus subsp. marinus subsp. nov.</title>
        <authorList>
            <person name="Liu H."/>
        </authorList>
    </citation>
    <scope>NUCLEOTIDE SEQUENCE [LARGE SCALE GENOMIC DNA]</scope>
    <source>
        <strain evidence="2 3">DSM 1297</strain>
    </source>
</reference>
<comment type="caution">
    <text evidence="2">The sequence shown here is derived from an EMBL/GenBank/DDBJ whole genome shotgun (WGS) entry which is preliminary data.</text>
</comment>
<proteinExistence type="predicted"/>
<gene>
    <name evidence="2" type="ORF">AB1471_16700</name>
</gene>
<accession>A0ABV3Q8E5</accession>
<evidence type="ECO:0000313" key="3">
    <source>
        <dbReference type="Proteomes" id="UP001556040"/>
    </source>
</evidence>
<feature type="domain" description="Resolvase/invertase-type recombinase catalytic" evidence="1">
    <location>
        <begin position="1"/>
        <end position="24"/>
    </location>
</feature>
<dbReference type="EMBL" id="JBFMIA010000047">
    <property type="protein sequence ID" value="MEW9503406.1"/>
    <property type="molecule type" value="Genomic_DNA"/>
</dbReference>
<keyword evidence="3" id="KW-1185">Reference proteome</keyword>
<dbReference type="Gene3D" id="1.10.10.60">
    <property type="entry name" value="Homeodomain-like"/>
    <property type="match status" value="1"/>
</dbReference>
<evidence type="ECO:0000259" key="1">
    <source>
        <dbReference type="PROSITE" id="PS51736"/>
    </source>
</evidence>
<dbReference type="RefSeq" id="WP_367780891.1">
    <property type="nucleotide sequence ID" value="NZ_JBFMIA010000047.1"/>
</dbReference>